<dbReference type="InterPro" id="IPR011042">
    <property type="entry name" value="6-blade_b-propeller_TolB-like"/>
</dbReference>
<evidence type="ECO:0000313" key="2">
    <source>
        <dbReference type="EMBL" id="MCB7283242.1"/>
    </source>
</evidence>
<keyword evidence="1" id="KW-0812">Transmembrane</keyword>
<dbReference type="AlphaFoldDB" id="A0AAP2SIV0"/>
<proteinExistence type="predicted"/>
<dbReference type="Proteomes" id="UP001199363">
    <property type="component" value="Unassembled WGS sequence"/>
</dbReference>
<evidence type="ECO:0000256" key="1">
    <source>
        <dbReference type="SAM" id="Phobius"/>
    </source>
</evidence>
<reference evidence="2" key="1">
    <citation type="submission" date="2021-10" db="EMBL/GenBank/DDBJ databases">
        <title>Collection of gut derived symbiotic bacterial strains cultured from healthy donors.</title>
        <authorList>
            <person name="Lin H."/>
            <person name="Littmann E."/>
            <person name="Kohout C."/>
            <person name="Pamer E.G."/>
        </authorList>
    </citation>
    <scope>NUCLEOTIDE SEQUENCE</scope>
    <source>
        <strain evidence="2">DFI.1.167</strain>
    </source>
</reference>
<keyword evidence="1" id="KW-0472">Membrane</keyword>
<gene>
    <name evidence="2" type="ORF">LI282_19695</name>
</gene>
<dbReference type="Gene3D" id="2.120.10.30">
    <property type="entry name" value="TolB, C-terminal domain"/>
    <property type="match status" value="1"/>
</dbReference>
<accession>A0AAP2SIV0</accession>
<feature type="transmembrane region" description="Helical" evidence="1">
    <location>
        <begin position="12"/>
        <end position="27"/>
    </location>
</feature>
<dbReference type="Pfam" id="PF17170">
    <property type="entry name" value="DUF5128"/>
    <property type="match status" value="1"/>
</dbReference>
<dbReference type="EMBL" id="JAJCQG010000092">
    <property type="protein sequence ID" value="MCB7283242.1"/>
    <property type="molecule type" value="Genomic_DNA"/>
</dbReference>
<name>A0AAP2SIV0_PHOVU</name>
<dbReference type="SUPFAM" id="SSF75011">
    <property type="entry name" value="3-carboxy-cis,cis-mucoante lactonizing enzyme"/>
    <property type="match status" value="1"/>
</dbReference>
<keyword evidence="1" id="KW-1133">Transmembrane helix</keyword>
<dbReference type="RefSeq" id="WP_117926356.1">
    <property type="nucleotide sequence ID" value="NZ_CAXTCG010000024.1"/>
</dbReference>
<evidence type="ECO:0000313" key="3">
    <source>
        <dbReference type="Proteomes" id="UP001199363"/>
    </source>
</evidence>
<sequence>MDGNIIYKTHTIIRNVAIFVSVIIFYGCSQNRTNLLPSNIITSDSIYFSESTDILSQDIIDSIYWIPLDSSHINIFDHISKMCVVNDYILIASRNQSIIQVYSKKGNFLYQISNKGNGPKDYLEIATFTATNTSIYALDNYTHKISQYNINTGEFIKKTDIPFTAWDMEAFDDNDFIFSCLNNNPEASINTNPINYSVWRTNNNWEFTHFYLPFEQGYTEFYGKPRYFTRSNNSIIFHALKYNGYFILEKHGNPSFSSIIFNNPLPKNHSYRLMDVNKNHWQFLAETPFKINGYGIFEISSSGESEQLFSVDSSHKIYRNSSTNAKYLPINIIGTTNDSFIGYINDDYNLYQNLVRYGFKKADEKTDSILKNGGCSLIIYQMKK</sequence>
<protein>
    <submittedName>
        <fullName evidence="2">6-bladed beta-propeller</fullName>
    </submittedName>
</protein>
<organism evidence="2 3">
    <name type="scientific">Phocaeicola vulgatus</name>
    <name type="common">Bacteroides vulgatus</name>
    <dbReference type="NCBI Taxonomy" id="821"/>
    <lineage>
        <taxon>Bacteria</taxon>
        <taxon>Pseudomonadati</taxon>
        <taxon>Bacteroidota</taxon>
        <taxon>Bacteroidia</taxon>
        <taxon>Bacteroidales</taxon>
        <taxon>Bacteroidaceae</taxon>
        <taxon>Phocaeicola</taxon>
    </lineage>
</organism>
<comment type="caution">
    <text evidence="2">The sequence shown here is derived from an EMBL/GenBank/DDBJ whole genome shotgun (WGS) entry which is preliminary data.</text>
</comment>